<dbReference type="SUPFAM" id="SSF111418">
    <property type="entry name" value="Hormone receptor domain"/>
    <property type="match status" value="1"/>
</dbReference>
<dbReference type="InterPro" id="IPR001879">
    <property type="entry name" value="GPCR_2_extracellular_dom"/>
</dbReference>
<dbReference type="EMBL" id="JAWZYT010001481">
    <property type="protein sequence ID" value="KAK4311787.1"/>
    <property type="molecule type" value="Genomic_DNA"/>
</dbReference>
<name>A0AAE1PR31_9EUCA</name>
<feature type="domain" description="Ig-like" evidence="4">
    <location>
        <begin position="400"/>
        <end position="503"/>
    </location>
</feature>
<protein>
    <submittedName>
        <fullName evidence="5">Uncharacterized protein</fullName>
    </submittedName>
</protein>
<sequence>MKRSNSVTVLLVVVLLLFLSPTAVLAISDSINTTSNDRHTAATDIYSTTITTSASTFTTTTINTTTTNTTDNNNRNNTSSTTTTNTTAPTNNTTAPTNTTTNTTPPTTTSSSTCLDRHSCKVDILPNTQVGFLNPSLCCPEEEGIEFPYTFLANFTADVENIRELFIHPHEFYLEGVEIYVCDETFFDVYDTSWESSRDYCRVGHPTQCGDYKGPPDVNTTYLFKHTIPIKGDVYLNITIPGPPKLLTLPHEPYRGRPLFNITYEQFLGEADEFYPIMEVTNITYLQQCHYNGIPTLQLNDEGYERGATVCDCQRDYFGDFCQHHWESAPLLSSQECREWTNCSDLCVIMRGQPRCICPESKTLINETQCIGDGNQVWDLTVTHQNISQVRLQHKKHKGPLLDPMGVYVENCNLVLTCTILGDYPLQVTWYKESQPVYFLNVPTCDEKEVKIGKLSSRLVRTDRRRCMAVLEVAGNDPVLDSGNYTCSVANRHFATSRSVIASFPPPLWAEILPHPDTFLQNKSVSLTCRIGNTWSSTKQYDITWNIEPTIDDSHFTQHRTSWNTSVLTILHLQKKHSTVVCRAEQVDVCGGEKMSVEERVELYVVQQDQPRCPQQLATDSNTWHTTLPGKIALGSCPEGHVGRAQRKCHLNNTWGDPDYSNCTYHPLHVALMKEELRLQKRGYPIYFQRSSELVTEICQLLKSRASYFLPGEHHSLLKSLHWLLFDAETTPVSFGVFLEAVQAIIDKFNPLYATELWEVQELIRQYLRVSLNNNNNNTQLERSDSLTARLGSLGTHGGVFTLETTNLDTSSTKLKVEVSVNKSSSTSVGAIIYINTTRLLAAVDTQRNNCSDTCVRKVRITEPMVDVMARTDTNRRSHQSLPLVTRLTYTRVPTYKDDLQDMNGKQYVWVSVCGKAQLDNRVLEWDLDSCGSKPLQGDEGSVQCQCQGQGLFGLVHILEPKIPWHKSSLRGLVAICSVVTLVVLLLLALLIYRSPPSWLPSMRGFFKMRTTDVLFRKITNDRESHRGSLSYSEGDRNRPFLQMYSRSDMLHEQISMKNFPEDYQYREEEEAASITTYIQIIPQGGTNSYLLHPDTTDSSVLPLQESSLLPHLPHSNIPDSGILPCLPSSNISNFVHPRLSHSDTPDFSDIPCLPRPHPNTQDCSVLQCLPHSNIPNSHILPHLGPGSNRYLDMTPTLRPNVTMINNTRCYYNWPGNNCGGVPAVNNNRWPPVEREGSDAVVAASSNGTGMSEGAVGLSTPDYYIQPDVTFRVANRDFSQQQKQLKRQEVRHNTKFSQQQQKQLKQQQVRHNGMTNRNLLQQQKQQVSHNSEEGYLPMRVTAMPVVVEGKWKFVAKEDEKVNKDTSESEGYETLSAYTITCRYCLSPTSH</sequence>
<dbReference type="InterPro" id="IPR000742">
    <property type="entry name" value="EGF"/>
</dbReference>
<dbReference type="CDD" id="cd00096">
    <property type="entry name" value="Ig"/>
    <property type="match status" value="1"/>
</dbReference>
<dbReference type="PROSITE" id="PS50227">
    <property type="entry name" value="G_PROTEIN_RECEP_F2_3"/>
    <property type="match status" value="1"/>
</dbReference>
<dbReference type="GO" id="GO:0004930">
    <property type="term" value="F:G protein-coupled receptor activity"/>
    <property type="evidence" value="ECO:0007669"/>
    <property type="project" value="InterPro"/>
</dbReference>
<dbReference type="Proteomes" id="UP001292094">
    <property type="component" value="Unassembled WGS sequence"/>
</dbReference>
<dbReference type="PROSITE" id="PS00022">
    <property type="entry name" value="EGF_1"/>
    <property type="match status" value="1"/>
</dbReference>
<keyword evidence="2" id="KW-0732">Signal</keyword>
<accession>A0AAE1PR31</accession>
<gene>
    <name evidence="5" type="ORF">Pmani_016743</name>
</gene>
<comment type="caution">
    <text evidence="5">The sequence shown here is derived from an EMBL/GenBank/DDBJ whole genome shotgun (WGS) entry which is preliminary data.</text>
</comment>
<evidence type="ECO:0000313" key="5">
    <source>
        <dbReference type="EMBL" id="KAK4311787.1"/>
    </source>
</evidence>
<dbReference type="InterPro" id="IPR007110">
    <property type="entry name" value="Ig-like_dom"/>
</dbReference>
<keyword evidence="6" id="KW-1185">Reference proteome</keyword>
<feature type="domain" description="G-protein coupled receptors family 2 profile 1" evidence="3">
    <location>
        <begin position="589"/>
        <end position="667"/>
    </location>
</feature>
<evidence type="ECO:0000256" key="2">
    <source>
        <dbReference type="SAM" id="SignalP"/>
    </source>
</evidence>
<feature type="signal peptide" evidence="2">
    <location>
        <begin position="1"/>
        <end position="26"/>
    </location>
</feature>
<evidence type="ECO:0000313" key="6">
    <source>
        <dbReference type="Proteomes" id="UP001292094"/>
    </source>
</evidence>
<feature type="chain" id="PRO_5042291679" evidence="2">
    <location>
        <begin position="27"/>
        <end position="1390"/>
    </location>
</feature>
<feature type="region of interest" description="Disordered" evidence="1">
    <location>
        <begin position="62"/>
        <end position="114"/>
    </location>
</feature>
<dbReference type="GO" id="GO:0016020">
    <property type="term" value="C:membrane"/>
    <property type="evidence" value="ECO:0007669"/>
    <property type="project" value="InterPro"/>
</dbReference>
<feature type="domain" description="Ig-like" evidence="4">
    <location>
        <begin position="506"/>
        <end position="602"/>
    </location>
</feature>
<dbReference type="InterPro" id="IPR013783">
    <property type="entry name" value="Ig-like_fold"/>
</dbReference>
<organism evidence="5 6">
    <name type="scientific">Petrolisthes manimaculis</name>
    <dbReference type="NCBI Taxonomy" id="1843537"/>
    <lineage>
        <taxon>Eukaryota</taxon>
        <taxon>Metazoa</taxon>
        <taxon>Ecdysozoa</taxon>
        <taxon>Arthropoda</taxon>
        <taxon>Crustacea</taxon>
        <taxon>Multicrustacea</taxon>
        <taxon>Malacostraca</taxon>
        <taxon>Eumalacostraca</taxon>
        <taxon>Eucarida</taxon>
        <taxon>Decapoda</taxon>
        <taxon>Pleocyemata</taxon>
        <taxon>Anomura</taxon>
        <taxon>Galatheoidea</taxon>
        <taxon>Porcellanidae</taxon>
        <taxon>Petrolisthes</taxon>
    </lineage>
</organism>
<feature type="compositionally biased region" description="Low complexity" evidence="1">
    <location>
        <begin position="62"/>
        <end position="113"/>
    </location>
</feature>
<dbReference type="Gene3D" id="2.60.40.10">
    <property type="entry name" value="Immunoglobulins"/>
    <property type="match status" value="1"/>
</dbReference>
<evidence type="ECO:0000256" key="1">
    <source>
        <dbReference type="SAM" id="MobiDB-lite"/>
    </source>
</evidence>
<proteinExistence type="predicted"/>
<dbReference type="SUPFAM" id="SSF48726">
    <property type="entry name" value="Immunoglobulin"/>
    <property type="match status" value="2"/>
</dbReference>
<dbReference type="InterPro" id="IPR036179">
    <property type="entry name" value="Ig-like_dom_sf"/>
</dbReference>
<evidence type="ECO:0000259" key="4">
    <source>
        <dbReference type="PROSITE" id="PS50835"/>
    </source>
</evidence>
<dbReference type="Gene3D" id="4.10.1240.10">
    <property type="entry name" value="GPCR, family 2, extracellular hormone receptor domain"/>
    <property type="match status" value="1"/>
</dbReference>
<evidence type="ECO:0000259" key="3">
    <source>
        <dbReference type="PROSITE" id="PS50227"/>
    </source>
</evidence>
<dbReference type="PROSITE" id="PS50835">
    <property type="entry name" value="IG_LIKE"/>
    <property type="match status" value="2"/>
</dbReference>
<dbReference type="InterPro" id="IPR036445">
    <property type="entry name" value="GPCR_2_extracell_dom_sf"/>
</dbReference>
<reference evidence="5" key="1">
    <citation type="submission" date="2023-11" db="EMBL/GenBank/DDBJ databases">
        <title>Genome assemblies of two species of porcelain crab, Petrolisthes cinctipes and Petrolisthes manimaculis (Anomura: Porcellanidae).</title>
        <authorList>
            <person name="Angst P."/>
        </authorList>
    </citation>
    <scope>NUCLEOTIDE SEQUENCE</scope>
    <source>
        <strain evidence="5">PB745_02</strain>
        <tissue evidence="5">Gill</tissue>
    </source>
</reference>